<proteinExistence type="predicted"/>
<feature type="region of interest" description="Disordered" evidence="1">
    <location>
        <begin position="90"/>
        <end position="125"/>
    </location>
</feature>
<evidence type="ECO:0000256" key="1">
    <source>
        <dbReference type="SAM" id="MobiDB-lite"/>
    </source>
</evidence>
<sequence length="155" mass="17502">MFINRIKYRLLDICCKPFLLMYCEAKRREQLVYGFEHLQSSNTGKHSALSDSQGCSSWKQAFSDLQEFTSRKFVALSDLQVSNSWKHSALSDSQTSNSWKHSALSDSQMSNTGKHSALSDSQMSNTGKHSAYLIPKRLILGSIQLYLIQAFMHGA</sequence>
<protein>
    <submittedName>
        <fullName evidence="2">Uncharacterized protein</fullName>
    </submittedName>
</protein>
<dbReference type="Proteomes" id="UP001054837">
    <property type="component" value="Unassembled WGS sequence"/>
</dbReference>
<reference evidence="2 3" key="1">
    <citation type="submission" date="2021-06" db="EMBL/GenBank/DDBJ databases">
        <title>Caerostris darwini draft genome.</title>
        <authorList>
            <person name="Kono N."/>
            <person name="Arakawa K."/>
        </authorList>
    </citation>
    <scope>NUCLEOTIDE SEQUENCE [LARGE SCALE GENOMIC DNA]</scope>
</reference>
<name>A0AAV4S6K9_9ARAC</name>
<evidence type="ECO:0000313" key="3">
    <source>
        <dbReference type="Proteomes" id="UP001054837"/>
    </source>
</evidence>
<gene>
    <name evidence="2" type="ORF">CDAR_58821</name>
</gene>
<dbReference type="EMBL" id="BPLQ01007157">
    <property type="protein sequence ID" value="GIY28226.1"/>
    <property type="molecule type" value="Genomic_DNA"/>
</dbReference>
<organism evidence="2 3">
    <name type="scientific">Caerostris darwini</name>
    <dbReference type="NCBI Taxonomy" id="1538125"/>
    <lineage>
        <taxon>Eukaryota</taxon>
        <taxon>Metazoa</taxon>
        <taxon>Ecdysozoa</taxon>
        <taxon>Arthropoda</taxon>
        <taxon>Chelicerata</taxon>
        <taxon>Arachnida</taxon>
        <taxon>Araneae</taxon>
        <taxon>Araneomorphae</taxon>
        <taxon>Entelegynae</taxon>
        <taxon>Araneoidea</taxon>
        <taxon>Araneidae</taxon>
        <taxon>Caerostris</taxon>
    </lineage>
</organism>
<keyword evidence="3" id="KW-1185">Reference proteome</keyword>
<accession>A0AAV4S6K9</accession>
<comment type="caution">
    <text evidence="2">The sequence shown here is derived from an EMBL/GenBank/DDBJ whole genome shotgun (WGS) entry which is preliminary data.</text>
</comment>
<evidence type="ECO:0000313" key="2">
    <source>
        <dbReference type="EMBL" id="GIY28226.1"/>
    </source>
</evidence>
<dbReference type="AlphaFoldDB" id="A0AAV4S6K9"/>